<dbReference type="AlphaFoldDB" id="A0A9W7C0P5"/>
<evidence type="ECO:0000256" key="1">
    <source>
        <dbReference type="ARBA" id="ARBA00004123"/>
    </source>
</evidence>
<evidence type="ECO:0000256" key="5">
    <source>
        <dbReference type="ARBA" id="ARBA00022691"/>
    </source>
</evidence>
<dbReference type="GO" id="GO:0032259">
    <property type="term" value="P:methylation"/>
    <property type="evidence" value="ECO:0007669"/>
    <property type="project" value="UniProtKB-KW"/>
</dbReference>
<accession>A0A9W7C0P5</accession>
<evidence type="ECO:0000259" key="12">
    <source>
        <dbReference type="PROSITE" id="PS50280"/>
    </source>
</evidence>
<evidence type="ECO:0000256" key="2">
    <source>
        <dbReference type="ARBA" id="ARBA00012182"/>
    </source>
</evidence>
<feature type="compositionally biased region" description="Acidic residues" evidence="11">
    <location>
        <begin position="544"/>
        <end position="555"/>
    </location>
</feature>
<dbReference type="PROSITE" id="PS50868">
    <property type="entry name" value="POST_SET"/>
    <property type="match status" value="1"/>
</dbReference>
<name>A0A9W7C0P5_9STRA</name>
<evidence type="ECO:0000256" key="6">
    <source>
        <dbReference type="ARBA" id="ARBA00022853"/>
    </source>
</evidence>
<dbReference type="Pfam" id="PF00856">
    <property type="entry name" value="SET"/>
    <property type="match status" value="1"/>
</dbReference>
<feature type="region of interest" description="Disordered" evidence="11">
    <location>
        <begin position="678"/>
        <end position="713"/>
    </location>
</feature>
<keyword evidence="7" id="KW-0539">Nucleus</keyword>
<dbReference type="SUPFAM" id="SSF82199">
    <property type="entry name" value="SET domain"/>
    <property type="match status" value="1"/>
</dbReference>
<evidence type="ECO:0000256" key="10">
    <source>
        <dbReference type="ARBA" id="ARBA00049129"/>
    </source>
</evidence>
<dbReference type="GO" id="GO:0140999">
    <property type="term" value="F:histone H3K4 trimethyltransferase activity"/>
    <property type="evidence" value="ECO:0007669"/>
    <property type="project" value="UniProtKB-EC"/>
</dbReference>
<evidence type="ECO:0000256" key="9">
    <source>
        <dbReference type="ARBA" id="ARBA00047583"/>
    </source>
</evidence>
<dbReference type="Gene3D" id="2.170.270.10">
    <property type="entry name" value="SET domain"/>
    <property type="match status" value="1"/>
</dbReference>
<evidence type="ECO:0000256" key="11">
    <source>
        <dbReference type="SAM" id="MobiDB-lite"/>
    </source>
</evidence>
<feature type="region of interest" description="Disordered" evidence="11">
    <location>
        <begin position="832"/>
        <end position="873"/>
    </location>
</feature>
<feature type="compositionally biased region" description="Acidic residues" evidence="11">
    <location>
        <begin position="520"/>
        <end position="531"/>
    </location>
</feature>
<keyword evidence="4" id="KW-0808">Transferase</keyword>
<dbReference type="CDD" id="cd10518">
    <property type="entry name" value="SET_SETD1-like"/>
    <property type="match status" value="1"/>
</dbReference>
<dbReference type="PROSITE" id="PS50280">
    <property type="entry name" value="SET"/>
    <property type="match status" value="1"/>
</dbReference>
<dbReference type="EMBL" id="BRXW01000016">
    <property type="protein sequence ID" value="GMH99831.1"/>
    <property type="molecule type" value="Genomic_DNA"/>
</dbReference>
<dbReference type="InterPro" id="IPR046341">
    <property type="entry name" value="SET_dom_sf"/>
</dbReference>
<feature type="domain" description="SET" evidence="12">
    <location>
        <begin position="990"/>
        <end position="1108"/>
    </location>
</feature>
<evidence type="ECO:0000256" key="8">
    <source>
        <dbReference type="ARBA" id="ARBA00047571"/>
    </source>
</evidence>
<comment type="subcellular location">
    <subcellularLocation>
        <location evidence="1">Nucleus</location>
    </subcellularLocation>
</comment>
<dbReference type="EC" id="2.1.1.354" evidence="2"/>
<dbReference type="OrthoDB" id="308383at2759"/>
<evidence type="ECO:0000259" key="13">
    <source>
        <dbReference type="PROSITE" id="PS50868"/>
    </source>
</evidence>
<gene>
    <name evidence="14" type="ORF">TrLO_g746</name>
</gene>
<evidence type="ECO:0000256" key="4">
    <source>
        <dbReference type="ARBA" id="ARBA00022679"/>
    </source>
</evidence>
<keyword evidence="15" id="KW-1185">Reference proteome</keyword>
<reference evidence="15" key="1">
    <citation type="journal article" date="2023" name="Commun. Biol.">
        <title>Genome analysis of Parmales, the sister group of diatoms, reveals the evolutionary specialization of diatoms from phago-mixotrophs to photoautotrophs.</title>
        <authorList>
            <person name="Ban H."/>
            <person name="Sato S."/>
            <person name="Yoshikawa S."/>
            <person name="Yamada K."/>
            <person name="Nakamura Y."/>
            <person name="Ichinomiya M."/>
            <person name="Sato N."/>
            <person name="Blanc-Mathieu R."/>
            <person name="Endo H."/>
            <person name="Kuwata A."/>
            <person name="Ogata H."/>
        </authorList>
    </citation>
    <scope>NUCLEOTIDE SEQUENCE [LARGE SCALE GENOMIC DNA]</scope>
    <source>
        <strain evidence="15">NIES 3700</strain>
    </source>
</reference>
<keyword evidence="3" id="KW-0489">Methyltransferase</keyword>
<comment type="catalytic activity">
    <reaction evidence="9">
        <text>N(6)-methyl-L-lysyl(4)-[histone H3] + S-adenosyl-L-methionine = N(6),N(6)-dimethyl-L-lysyl(4)-[histone H3] + S-adenosyl-L-homocysteine + H(+)</text>
        <dbReference type="Rhea" id="RHEA:60268"/>
        <dbReference type="Rhea" id="RHEA-COMP:15540"/>
        <dbReference type="Rhea" id="RHEA-COMP:15543"/>
        <dbReference type="ChEBI" id="CHEBI:15378"/>
        <dbReference type="ChEBI" id="CHEBI:57856"/>
        <dbReference type="ChEBI" id="CHEBI:59789"/>
        <dbReference type="ChEBI" id="CHEBI:61929"/>
        <dbReference type="ChEBI" id="CHEBI:61976"/>
    </reaction>
</comment>
<dbReference type="InterPro" id="IPR044570">
    <property type="entry name" value="Set1-like"/>
</dbReference>
<sequence>MPLPSDPFILPKSLFTSLKTLSTTKYTSILPSHQSPSDILNTTSKITFPPNSLITYPTQSFPPSTLKFYSPLIKLLDTSFGLLGRNIRYRPKHVTSSNSTTCTQSSEWWFDTVLNLNFKDVYGEGRIVEYVINNKSIGEVRDVCKGGSRSVINEIDYDIQVEVIINCADFDGLFLGKCDEVEDIFEKGSGGREFERNKEWEVYRNRILRLFEGRREEFYPRQFGRILFTFPNPKSPSNLKAKVKLCTIPERTQTGRRPYIDADYEFHTIYNTEGESNIIDVDLDDCYLLGDITDSITSWHTSKGYYIPQNIYCTTNTQEEQSNLKKKPLRACHLCRVIDPKQGGSYKRCKNVQVKGGERVQCVKLWCGECSDSSKIKPCCTLTCPCISCKWSSLTRQESTHPSGCPACSLPLTSDLAELKRCVLCRKWFHNKCAVWEDRLQKDLKGEYGRKQVDSRRANASSNVGRIVCYGCTVDKGLGGFGGWLKNGVGLEGGVEVFTLGFTRGYGKSDWREVAGGGEMESDSEIEESEEEQKRKKIGGGLDSDSDSDSDSDDDIFVKKPKPPPPTKQTPQQPAGRIPGILYIGDTDDVMCEESKQEGGLHDWLTIIPYRQRKPGHRVLHAIHGRGEYVENAGPARVKVDFDDGGVKIMWAAEVEVVGNIEDAIYTEEEFREVEEERKRKAQKEKDEKEAQKKIKLDKKKESGEKEEERRKIEKEKRERIKWKIIVQKEKERKEREEKKRKRELDGDSTEEGWEGAGTGKIRLKDIPGSSRKIGMIVSVKDKPGEFVIVEHKANGKGGFYYVKYKVFGSEEVLKFKSTDIFVDSSCFETETEAKKEEESGADDDVMDVVSDDSVAESDSSEMSSSEDENTDDEFYGVSTRVKNNNPAMITNVTLPSDRMKSKNLAMGRATRCMPYEPGTMFSKKTELREESCAPTNNFNLNLRQTSSLLTAAKQEKATSVRAARASQRRMFKDDTILGMNIERMNVREPKLRFARSGIHGWGVFSQETIPKDALITEYRGELIRTGGIADRREQEYERTKVGSDYMFRIDDNWICDATKKGAMARYINASCDPNCRTQIVEVNKVKKICIYALRQIEFGEELVYDYKFPIERDKEERIRCYCGAARCKQWMNWDFRWEDDESEEEDEFLGLG</sequence>
<comment type="caution">
    <text evidence="14">The sequence shown here is derived from an EMBL/GenBank/DDBJ whole genome shotgun (WGS) entry which is preliminary data.</text>
</comment>
<organism evidence="14 15">
    <name type="scientific">Triparma laevis f. longispina</name>
    <dbReference type="NCBI Taxonomy" id="1714387"/>
    <lineage>
        <taxon>Eukaryota</taxon>
        <taxon>Sar</taxon>
        <taxon>Stramenopiles</taxon>
        <taxon>Ochrophyta</taxon>
        <taxon>Bolidophyceae</taxon>
        <taxon>Parmales</taxon>
        <taxon>Triparmaceae</taxon>
        <taxon>Triparma</taxon>
    </lineage>
</organism>
<comment type="catalytic activity">
    <reaction evidence="8">
        <text>L-lysyl(4)-[histone H3] + 3 S-adenosyl-L-methionine = N(6),N(6),N(6)-trimethyl-L-lysyl(4)-[histone H3] + 3 S-adenosyl-L-homocysteine + 3 H(+)</text>
        <dbReference type="Rhea" id="RHEA:60260"/>
        <dbReference type="Rhea" id="RHEA-COMP:15537"/>
        <dbReference type="Rhea" id="RHEA-COMP:15547"/>
        <dbReference type="ChEBI" id="CHEBI:15378"/>
        <dbReference type="ChEBI" id="CHEBI:29969"/>
        <dbReference type="ChEBI" id="CHEBI:57856"/>
        <dbReference type="ChEBI" id="CHEBI:59789"/>
        <dbReference type="ChEBI" id="CHEBI:61961"/>
        <dbReference type="EC" id="2.1.1.354"/>
    </reaction>
</comment>
<keyword evidence="6" id="KW-0156">Chromatin regulator</keyword>
<dbReference type="SMART" id="SM00317">
    <property type="entry name" value="SET"/>
    <property type="match status" value="1"/>
</dbReference>
<feature type="region of interest" description="Disordered" evidence="11">
    <location>
        <begin position="513"/>
        <end position="580"/>
    </location>
</feature>
<keyword evidence="5" id="KW-0949">S-adenosyl-L-methionine</keyword>
<dbReference type="Proteomes" id="UP001165122">
    <property type="component" value="Unassembled WGS sequence"/>
</dbReference>
<dbReference type="InterPro" id="IPR003616">
    <property type="entry name" value="Post-SET_dom"/>
</dbReference>
<dbReference type="PANTHER" id="PTHR45814:SF2">
    <property type="entry name" value="HISTONE-LYSINE N-METHYLTRANSFERASE SETD1"/>
    <property type="match status" value="1"/>
</dbReference>
<dbReference type="PANTHER" id="PTHR45814">
    <property type="entry name" value="HISTONE-LYSINE N-METHYLTRANSFERASE SETD1"/>
    <property type="match status" value="1"/>
</dbReference>
<dbReference type="InterPro" id="IPR001214">
    <property type="entry name" value="SET_dom"/>
</dbReference>
<comment type="catalytic activity">
    <reaction evidence="10">
        <text>N(6),N(6)-dimethyl-L-lysyl(4)-[histone H3] + S-adenosyl-L-methionine = N(6),N(6),N(6)-trimethyl-L-lysyl(4)-[histone H3] + S-adenosyl-L-homocysteine + H(+)</text>
        <dbReference type="Rhea" id="RHEA:60272"/>
        <dbReference type="Rhea" id="RHEA-COMP:15537"/>
        <dbReference type="Rhea" id="RHEA-COMP:15540"/>
        <dbReference type="ChEBI" id="CHEBI:15378"/>
        <dbReference type="ChEBI" id="CHEBI:57856"/>
        <dbReference type="ChEBI" id="CHEBI:59789"/>
        <dbReference type="ChEBI" id="CHEBI:61961"/>
        <dbReference type="ChEBI" id="CHEBI:61976"/>
    </reaction>
</comment>
<evidence type="ECO:0000256" key="3">
    <source>
        <dbReference type="ARBA" id="ARBA00022603"/>
    </source>
</evidence>
<evidence type="ECO:0000313" key="14">
    <source>
        <dbReference type="EMBL" id="GMH99831.1"/>
    </source>
</evidence>
<feature type="region of interest" description="Disordered" evidence="11">
    <location>
        <begin position="736"/>
        <end position="766"/>
    </location>
</feature>
<feature type="compositionally biased region" description="Acidic residues" evidence="11">
    <location>
        <begin position="840"/>
        <end position="873"/>
    </location>
</feature>
<evidence type="ECO:0000256" key="7">
    <source>
        <dbReference type="ARBA" id="ARBA00023242"/>
    </source>
</evidence>
<dbReference type="GO" id="GO:0048188">
    <property type="term" value="C:Set1C/COMPASS complex"/>
    <property type="evidence" value="ECO:0007669"/>
    <property type="project" value="TreeGrafter"/>
</dbReference>
<feature type="domain" description="Post-SET" evidence="13">
    <location>
        <begin position="1117"/>
        <end position="1133"/>
    </location>
</feature>
<protein>
    <recommendedName>
        <fullName evidence="2">[histone H3]-lysine(4) N-trimethyltransferase</fullName>
        <ecNumber evidence="2">2.1.1.354</ecNumber>
    </recommendedName>
</protein>
<feature type="compositionally biased region" description="Basic and acidic residues" evidence="11">
    <location>
        <begin position="736"/>
        <end position="746"/>
    </location>
</feature>
<evidence type="ECO:0000313" key="15">
    <source>
        <dbReference type="Proteomes" id="UP001165122"/>
    </source>
</evidence>
<proteinExistence type="predicted"/>